<evidence type="ECO:0000313" key="7">
    <source>
        <dbReference type="EMBL" id="RNE62305.1"/>
    </source>
</evidence>
<dbReference type="GO" id="GO:0012505">
    <property type="term" value="C:endomembrane system"/>
    <property type="evidence" value="ECO:0007669"/>
    <property type="project" value="UniProtKB-SubCell"/>
</dbReference>
<evidence type="ECO:0000313" key="8">
    <source>
        <dbReference type="Proteomes" id="UP000279859"/>
    </source>
</evidence>
<feature type="transmembrane region" description="Helical" evidence="5">
    <location>
        <begin position="89"/>
        <end position="113"/>
    </location>
</feature>
<evidence type="ECO:0000256" key="1">
    <source>
        <dbReference type="ARBA" id="ARBA00004127"/>
    </source>
</evidence>
<feature type="transmembrane region" description="Helical" evidence="5">
    <location>
        <begin position="22"/>
        <end position="40"/>
    </location>
</feature>
<comment type="subcellular location">
    <subcellularLocation>
        <location evidence="1">Endomembrane system</location>
        <topology evidence="1">Multi-pass membrane protein</topology>
    </subcellularLocation>
</comment>
<comment type="caution">
    <text evidence="7">The sequence shown here is derived from an EMBL/GenBank/DDBJ whole genome shotgun (WGS) entry which is preliminary data.</text>
</comment>
<gene>
    <name evidence="7" type="ORF">EEJ31_08470</name>
</gene>
<organism evidence="7 8">
    <name type="scientific">Cryobacterium tepidiphilum</name>
    <dbReference type="NCBI Taxonomy" id="2486026"/>
    <lineage>
        <taxon>Bacteria</taxon>
        <taxon>Bacillati</taxon>
        <taxon>Actinomycetota</taxon>
        <taxon>Actinomycetes</taxon>
        <taxon>Micrococcales</taxon>
        <taxon>Microbacteriaceae</taxon>
        <taxon>Cryobacterium</taxon>
    </lineage>
</organism>
<feature type="transmembrane region" description="Helical" evidence="5">
    <location>
        <begin position="47"/>
        <end position="69"/>
    </location>
</feature>
<dbReference type="Proteomes" id="UP000279859">
    <property type="component" value="Unassembled WGS sequence"/>
</dbReference>
<keyword evidence="2 5" id="KW-0812">Transmembrane</keyword>
<dbReference type="Pfam" id="PF02656">
    <property type="entry name" value="DUF202"/>
    <property type="match status" value="1"/>
</dbReference>
<dbReference type="AlphaFoldDB" id="A0A3M8LAH3"/>
<evidence type="ECO:0000259" key="6">
    <source>
        <dbReference type="Pfam" id="PF02656"/>
    </source>
</evidence>
<feature type="domain" description="DUF202" evidence="6">
    <location>
        <begin position="14"/>
        <end position="76"/>
    </location>
</feature>
<keyword evidence="3 5" id="KW-1133">Transmembrane helix</keyword>
<keyword evidence="4 5" id="KW-0472">Membrane</keyword>
<protein>
    <submittedName>
        <fullName evidence="7">DUF202 domain-containing protein</fullName>
    </submittedName>
</protein>
<reference evidence="7 8" key="1">
    <citation type="submission" date="2018-11" db="EMBL/GenBank/DDBJ databases">
        <title>Cryobacterium sp. nov., isolated from rhizosphere soil of lettuce.</title>
        <authorList>
            <person name="Wang Y."/>
        </authorList>
    </citation>
    <scope>NUCLEOTIDE SEQUENCE [LARGE SCALE GENOMIC DNA]</scope>
    <source>
        <strain evidence="7 8">NEAU-85</strain>
    </source>
</reference>
<evidence type="ECO:0000256" key="2">
    <source>
        <dbReference type="ARBA" id="ARBA00022692"/>
    </source>
</evidence>
<dbReference type="OrthoDB" id="3701077at2"/>
<dbReference type="InterPro" id="IPR003807">
    <property type="entry name" value="DUF202"/>
</dbReference>
<proteinExistence type="predicted"/>
<evidence type="ECO:0000256" key="4">
    <source>
        <dbReference type="ARBA" id="ARBA00023136"/>
    </source>
</evidence>
<keyword evidence="8" id="KW-1185">Reference proteome</keyword>
<dbReference type="EMBL" id="RDSR01000012">
    <property type="protein sequence ID" value="RNE62305.1"/>
    <property type="molecule type" value="Genomic_DNA"/>
</dbReference>
<accession>A0A3M8LAH3</accession>
<name>A0A3M8LAH3_9MICO</name>
<sequence length="115" mass="11951">MPGETDAAGRVFDAGLQPERTFLAWQRTILALGVASAAGIRYVAEEAGVVAVVAGIVGLGLAIAAYFGAKVRYRRAHDELVQRGTLHSASAWALAALAASAFMLAVLALALLLHH</sequence>
<evidence type="ECO:0000256" key="3">
    <source>
        <dbReference type="ARBA" id="ARBA00022989"/>
    </source>
</evidence>
<evidence type="ECO:0000256" key="5">
    <source>
        <dbReference type="SAM" id="Phobius"/>
    </source>
</evidence>